<dbReference type="OrthoDB" id="116343at2"/>
<dbReference type="EMBL" id="LLZJ01000414">
    <property type="protein sequence ID" value="KUL44227.1"/>
    <property type="molecule type" value="Genomic_DNA"/>
</dbReference>
<sequence length="275" mass="29696">MFVVTGATGNVGGYVVKELADAGAEVLALTRDPGAARLPRGVRAARTEEMPLDGATALFLNPAVVWQFGSGKILERAKESGVRRIVMLSSSSVLQDLDPHTNPIGVRHRALEDEVEATGLEWTFVRPGSFAANSLQWVDQIKAGDVVYGPYAEAQVAAIHEADMGAVAARALLADDLVGQTPELTGPESLSFADQVRIIGEVVGRPLRYEEIPPEAARERMVGDFLTPEMADSLLRVFAELVDRPQAVSPEVERITGRPGLTFAQWVEDHVADFR</sequence>
<dbReference type="SUPFAM" id="SSF51735">
    <property type="entry name" value="NAD(P)-binding Rossmann-fold domains"/>
    <property type="match status" value="1"/>
</dbReference>
<dbReference type="InterPro" id="IPR036291">
    <property type="entry name" value="NAD(P)-bd_dom_sf"/>
</dbReference>
<gene>
    <name evidence="2" type="ORF">ADL28_40690</name>
</gene>
<dbReference type="RefSeq" id="WP_059148848.1">
    <property type="nucleotide sequence ID" value="NZ_LLZJ01000414.1"/>
</dbReference>
<dbReference type="InterPro" id="IPR051604">
    <property type="entry name" value="Ergot_Alk_Oxidoreductase"/>
</dbReference>
<feature type="domain" description="NAD(P)-binding" evidence="1">
    <location>
        <begin position="6"/>
        <end position="172"/>
    </location>
</feature>
<proteinExistence type="predicted"/>
<accession>A0A0X3VIM3</accession>
<evidence type="ECO:0000259" key="1">
    <source>
        <dbReference type="Pfam" id="PF13460"/>
    </source>
</evidence>
<dbReference type="PANTHER" id="PTHR43162:SF1">
    <property type="entry name" value="PRESTALK A DIFFERENTIATION PROTEIN A"/>
    <property type="match status" value="1"/>
</dbReference>
<dbReference type="InterPro" id="IPR016040">
    <property type="entry name" value="NAD(P)-bd_dom"/>
</dbReference>
<dbReference type="PANTHER" id="PTHR43162">
    <property type="match status" value="1"/>
</dbReference>
<comment type="caution">
    <text evidence="2">The sequence shown here is derived from an EMBL/GenBank/DDBJ whole genome shotgun (WGS) entry which is preliminary data.</text>
</comment>
<evidence type="ECO:0000313" key="2">
    <source>
        <dbReference type="EMBL" id="KUL44227.1"/>
    </source>
</evidence>
<organism evidence="2 3">
    <name type="scientific">Streptomyces violaceusniger</name>
    <dbReference type="NCBI Taxonomy" id="68280"/>
    <lineage>
        <taxon>Bacteria</taxon>
        <taxon>Bacillati</taxon>
        <taxon>Actinomycetota</taxon>
        <taxon>Actinomycetes</taxon>
        <taxon>Kitasatosporales</taxon>
        <taxon>Streptomycetaceae</taxon>
        <taxon>Streptomyces</taxon>
        <taxon>Streptomyces violaceusniger group</taxon>
    </lineage>
</organism>
<dbReference type="Pfam" id="PF13460">
    <property type="entry name" value="NAD_binding_10"/>
    <property type="match status" value="1"/>
</dbReference>
<dbReference type="Gene3D" id="3.90.25.10">
    <property type="entry name" value="UDP-galactose 4-epimerase, domain 1"/>
    <property type="match status" value="1"/>
</dbReference>
<dbReference type="Proteomes" id="UP000053413">
    <property type="component" value="Unassembled WGS sequence"/>
</dbReference>
<dbReference type="Gene3D" id="3.40.50.720">
    <property type="entry name" value="NAD(P)-binding Rossmann-like Domain"/>
    <property type="match status" value="1"/>
</dbReference>
<dbReference type="AlphaFoldDB" id="A0A0X3VIM3"/>
<evidence type="ECO:0000313" key="3">
    <source>
        <dbReference type="Proteomes" id="UP000053413"/>
    </source>
</evidence>
<name>A0A0X3VIM3_STRVO</name>
<protein>
    <recommendedName>
        <fullName evidence="1">NAD(P)-binding domain-containing protein</fullName>
    </recommendedName>
</protein>
<reference evidence="3" key="1">
    <citation type="submission" date="2015-10" db="EMBL/GenBank/DDBJ databases">
        <authorList>
            <person name="Ju K.-S."/>
            <person name="Doroghazi J.R."/>
            <person name="Metcalf W.W."/>
        </authorList>
    </citation>
    <scope>NUCLEOTIDE SEQUENCE [LARGE SCALE GENOMIC DNA]</scope>
    <source>
        <strain evidence="3">NRRL F-8817</strain>
    </source>
</reference>